<sequence length="62" mass="7106">STAHVSAEGLHDLSSHRDPTLEQIPTVCKESSAPQESWRSHREPRELHLWYGRADYIVHTVT</sequence>
<evidence type="ECO:0000256" key="1">
    <source>
        <dbReference type="SAM" id="MobiDB-lite"/>
    </source>
</evidence>
<dbReference type="EMBL" id="JANPWB010000007">
    <property type="protein sequence ID" value="KAJ1168698.1"/>
    <property type="molecule type" value="Genomic_DNA"/>
</dbReference>
<protein>
    <submittedName>
        <fullName evidence="2">Uncharacterized protein</fullName>
    </submittedName>
</protein>
<evidence type="ECO:0000313" key="2">
    <source>
        <dbReference type="EMBL" id="KAJ1168698.1"/>
    </source>
</evidence>
<feature type="non-terminal residue" evidence="2">
    <location>
        <position position="62"/>
    </location>
</feature>
<accession>A0AAV7SXS2</accession>
<feature type="compositionally biased region" description="Basic and acidic residues" evidence="1">
    <location>
        <begin position="9"/>
        <end position="20"/>
    </location>
</feature>
<dbReference type="AlphaFoldDB" id="A0AAV7SXS2"/>
<name>A0AAV7SXS2_PLEWA</name>
<feature type="non-terminal residue" evidence="2">
    <location>
        <position position="1"/>
    </location>
</feature>
<comment type="caution">
    <text evidence="2">The sequence shown here is derived from an EMBL/GenBank/DDBJ whole genome shotgun (WGS) entry which is preliminary data.</text>
</comment>
<gene>
    <name evidence="2" type="ORF">NDU88_000612</name>
</gene>
<feature type="region of interest" description="Disordered" evidence="1">
    <location>
        <begin position="1"/>
        <end position="40"/>
    </location>
</feature>
<organism evidence="2 3">
    <name type="scientific">Pleurodeles waltl</name>
    <name type="common">Iberian ribbed newt</name>
    <dbReference type="NCBI Taxonomy" id="8319"/>
    <lineage>
        <taxon>Eukaryota</taxon>
        <taxon>Metazoa</taxon>
        <taxon>Chordata</taxon>
        <taxon>Craniata</taxon>
        <taxon>Vertebrata</taxon>
        <taxon>Euteleostomi</taxon>
        <taxon>Amphibia</taxon>
        <taxon>Batrachia</taxon>
        <taxon>Caudata</taxon>
        <taxon>Salamandroidea</taxon>
        <taxon>Salamandridae</taxon>
        <taxon>Pleurodelinae</taxon>
        <taxon>Pleurodeles</taxon>
    </lineage>
</organism>
<reference evidence="2" key="1">
    <citation type="journal article" date="2022" name="bioRxiv">
        <title>Sequencing and chromosome-scale assembly of the giantPleurodeles waltlgenome.</title>
        <authorList>
            <person name="Brown T."/>
            <person name="Elewa A."/>
            <person name="Iarovenko S."/>
            <person name="Subramanian E."/>
            <person name="Araus A.J."/>
            <person name="Petzold A."/>
            <person name="Susuki M."/>
            <person name="Suzuki K.-i.T."/>
            <person name="Hayashi T."/>
            <person name="Toyoda A."/>
            <person name="Oliveira C."/>
            <person name="Osipova E."/>
            <person name="Leigh N.D."/>
            <person name="Simon A."/>
            <person name="Yun M.H."/>
        </authorList>
    </citation>
    <scope>NUCLEOTIDE SEQUENCE</scope>
    <source>
        <strain evidence="2">20211129_DDA</strain>
        <tissue evidence="2">Liver</tissue>
    </source>
</reference>
<evidence type="ECO:0000313" key="3">
    <source>
        <dbReference type="Proteomes" id="UP001066276"/>
    </source>
</evidence>
<keyword evidence="3" id="KW-1185">Reference proteome</keyword>
<dbReference type="Proteomes" id="UP001066276">
    <property type="component" value="Chromosome 4_1"/>
</dbReference>
<proteinExistence type="predicted"/>